<gene>
    <name evidence="1" type="ORF">NCTC10526_02154</name>
</gene>
<evidence type="ECO:0000313" key="2">
    <source>
        <dbReference type="Proteomes" id="UP000254123"/>
    </source>
</evidence>
<name>A0A379LML1_9GAMM</name>
<proteinExistence type="predicted"/>
<organism evidence="1 2">
    <name type="scientific">Psychrobacter phenylpyruvicus</name>
    <dbReference type="NCBI Taxonomy" id="29432"/>
    <lineage>
        <taxon>Bacteria</taxon>
        <taxon>Pseudomonadati</taxon>
        <taxon>Pseudomonadota</taxon>
        <taxon>Gammaproteobacteria</taxon>
        <taxon>Moraxellales</taxon>
        <taxon>Moraxellaceae</taxon>
        <taxon>Psychrobacter</taxon>
    </lineage>
</organism>
<dbReference type="EMBL" id="UGVC01000001">
    <property type="protein sequence ID" value="SUD91783.1"/>
    <property type="molecule type" value="Genomic_DNA"/>
</dbReference>
<sequence>MRIKIKQQLMQLPKPIKNSWLAKGLAVNAGQQKSRPLTEGEIQMAHSVFGADFDVRQVRLKTAWWVLKNYAVSPNGNIYFNPQDWVEDFSKQSLGKKSWLIHELTHVWQLQQGLKVVRGAVLNRRYDYSLQQGKRFFTYGIEQQARMVQDYFVRREQGKDCGAWQACIPFLQHPKEHKDKDNNNKEYKV</sequence>
<dbReference type="STRING" id="1123034.GCA_000685805_01612"/>
<dbReference type="AlphaFoldDB" id="A0A379LML1"/>
<protein>
    <recommendedName>
        <fullName evidence="3">Type IV secretion protein Rhs</fullName>
    </recommendedName>
</protein>
<keyword evidence="2" id="KW-1185">Reference proteome</keyword>
<dbReference type="RefSeq" id="WP_028859113.1">
    <property type="nucleotide sequence ID" value="NZ_CAJHAQ010000001.1"/>
</dbReference>
<dbReference type="Proteomes" id="UP000254123">
    <property type="component" value="Unassembled WGS sequence"/>
</dbReference>
<evidence type="ECO:0000313" key="1">
    <source>
        <dbReference type="EMBL" id="SUD91783.1"/>
    </source>
</evidence>
<reference evidence="1 2" key="1">
    <citation type="submission" date="2018-06" db="EMBL/GenBank/DDBJ databases">
        <authorList>
            <consortium name="Pathogen Informatics"/>
            <person name="Doyle S."/>
        </authorList>
    </citation>
    <scope>NUCLEOTIDE SEQUENCE [LARGE SCALE GENOMIC DNA]</scope>
    <source>
        <strain evidence="1 2">NCTC10526</strain>
    </source>
</reference>
<accession>A0A379LML1</accession>
<evidence type="ECO:0008006" key="3">
    <source>
        <dbReference type="Google" id="ProtNLM"/>
    </source>
</evidence>